<feature type="compositionally biased region" description="Polar residues" evidence="6">
    <location>
        <begin position="543"/>
        <end position="573"/>
    </location>
</feature>
<dbReference type="InterPro" id="IPR029058">
    <property type="entry name" value="AB_hydrolase_fold"/>
</dbReference>
<dbReference type="Pfam" id="PF05277">
    <property type="entry name" value="DUF726"/>
    <property type="match status" value="1"/>
</dbReference>
<feature type="compositionally biased region" description="Basic and acidic residues" evidence="6">
    <location>
        <begin position="618"/>
        <end position="633"/>
    </location>
</feature>
<dbReference type="SUPFAM" id="SSF53474">
    <property type="entry name" value="alpha/beta-Hydrolases"/>
    <property type="match status" value="1"/>
</dbReference>
<keyword evidence="9" id="KW-1185">Reference proteome</keyword>
<proteinExistence type="inferred from homology"/>
<dbReference type="InterPro" id="IPR007941">
    <property type="entry name" value="DUF726"/>
</dbReference>
<evidence type="ECO:0000256" key="4">
    <source>
        <dbReference type="ARBA" id="ARBA00022989"/>
    </source>
</evidence>
<feature type="region of interest" description="Disordered" evidence="6">
    <location>
        <begin position="517"/>
        <end position="633"/>
    </location>
</feature>
<reference evidence="8 9" key="1">
    <citation type="submission" date="2024-01" db="EMBL/GenBank/DDBJ databases">
        <title>The genome of the rayed Mediterranean limpet Patella caerulea (Linnaeus, 1758).</title>
        <authorList>
            <person name="Anh-Thu Weber A."/>
            <person name="Halstead-Nussloch G."/>
        </authorList>
    </citation>
    <scope>NUCLEOTIDE SEQUENCE [LARGE SCALE GENOMIC DNA]</scope>
    <source>
        <strain evidence="8">AATW-2023a</strain>
        <tissue evidence="8">Whole specimen</tissue>
    </source>
</reference>
<feature type="transmembrane region" description="Helical" evidence="7">
    <location>
        <begin position="208"/>
        <end position="235"/>
    </location>
</feature>
<sequence length="652" mass="71141">MSEVKEMKDEALPHFMELSDAGQFSLGALCAISLKMLFEEDFNDEFKKNTLSMILQYMKQPEQVEEAIKAILDGQGIDDSDPYVDILLKEEILPKTKSAEPLVTDFITMAIKKGNYDARFRVLIKHVSWQLRVTWDTMEEIEGSLAEVLESEQYEVSEDEAKEKAKKARNSKFKRYALIGLATLGGGTIIGLTGGLAAPLVAAGAGAIIGGAGAAALGTTAGVAVIGSLFGVAGAGLAGHKMKRRVGAIEEFMFEPLICGHALQTSGVTKQLHITIAVTGWLTSKVQDFRQPWPSLAESREQYSLKWESKYLLELGKSFEYITSIAVSMAAQEALKFTVLSGLLAAIAWPAALVSAANVIDNPWSVCLHRSNAAGKQLAEVLLSREQGKRPVSLIGYSLGARVIFSCLEELAKRKGCEGIVEDVILLGAPVSGDPKYWQVLTKVVAGKIVNGYCRGDWLLKFLYRTSSVQLRIAGLRPVKWENRRMHNIDLSDVVSGHMDYQNQLTTIMKAVGVRTRDEISKPTKTQSAPVTPSSDKHLLQDPKSQSQSAPVSRSTTVQNINSENLASISEQGHSLPGTKKPNSEESKGSSSTFKSKEDVLNELSRSISNESYAGTYHTEDEPHGESVNKETVVDDITIKEGVKTLCLDEQK</sequence>
<evidence type="ECO:0000313" key="9">
    <source>
        <dbReference type="Proteomes" id="UP001347796"/>
    </source>
</evidence>
<gene>
    <name evidence="8" type="ORF">SNE40_014600</name>
</gene>
<evidence type="ECO:0000256" key="6">
    <source>
        <dbReference type="SAM" id="MobiDB-lite"/>
    </source>
</evidence>
<feature type="compositionally biased region" description="Polar residues" evidence="6">
    <location>
        <begin position="523"/>
        <end position="534"/>
    </location>
</feature>
<dbReference type="PANTHER" id="PTHR17920:SF3">
    <property type="entry name" value="TRANSMEMBRANE AND COILED-COIL DOMAIN-CONTAINING PROTEIN 4"/>
    <property type="match status" value="1"/>
</dbReference>
<keyword evidence="5 7" id="KW-0472">Membrane</keyword>
<protein>
    <recommendedName>
        <fullName evidence="10">Transmembrane and coiled-coil domain-containing protein 4</fullName>
    </recommendedName>
</protein>
<dbReference type="AlphaFoldDB" id="A0AAN8PD79"/>
<comment type="subcellular location">
    <subcellularLocation>
        <location evidence="1">Membrane</location>
        <topology evidence="1">Multi-pass membrane protein</topology>
    </subcellularLocation>
</comment>
<evidence type="ECO:0008006" key="10">
    <source>
        <dbReference type="Google" id="ProtNLM"/>
    </source>
</evidence>
<evidence type="ECO:0000256" key="3">
    <source>
        <dbReference type="ARBA" id="ARBA00022692"/>
    </source>
</evidence>
<evidence type="ECO:0000256" key="5">
    <source>
        <dbReference type="ARBA" id="ARBA00023136"/>
    </source>
</evidence>
<comment type="similarity">
    <text evidence="2">Belongs to the TMCO4 family.</text>
</comment>
<evidence type="ECO:0000256" key="7">
    <source>
        <dbReference type="SAM" id="Phobius"/>
    </source>
</evidence>
<keyword evidence="3 7" id="KW-0812">Transmembrane</keyword>
<dbReference type="Proteomes" id="UP001347796">
    <property type="component" value="Unassembled WGS sequence"/>
</dbReference>
<keyword evidence="4 7" id="KW-1133">Transmembrane helix</keyword>
<evidence type="ECO:0000313" key="8">
    <source>
        <dbReference type="EMBL" id="KAK6176292.1"/>
    </source>
</evidence>
<feature type="compositionally biased region" description="Polar residues" evidence="6">
    <location>
        <begin position="604"/>
        <end position="613"/>
    </location>
</feature>
<feature type="transmembrane region" description="Helical" evidence="7">
    <location>
        <begin position="176"/>
        <end position="202"/>
    </location>
</feature>
<accession>A0AAN8PD79</accession>
<organism evidence="8 9">
    <name type="scientific">Patella caerulea</name>
    <name type="common">Rayed Mediterranean limpet</name>
    <dbReference type="NCBI Taxonomy" id="87958"/>
    <lineage>
        <taxon>Eukaryota</taxon>
        <taxon>Metazoa</taxon>
        <taxon>Spiralia</taxon>
        <taxon>Lophotrochozoa</taxon>
        <taxon>Mollusca</taxon>
        <taxon>Gastropoda</taxon>
        <taxon>Patellogastropoda</taxon>
        <taxon>Patelloidea</taxon>
        <taxon>Patellidae</taxon>
        <taxon>Patella</taxon>
    </lineage>
</organism>
<dbReference type="EMBL" id="JAZGQO010000010">
    <property type="protein sequence ID" value="KAK6176292.1"/>
    <property type="molecule type" value="Genomic_DNA"/>
</dbReference>
<dbReference type="GO" id="GO:0016020">
    <property type="term" value="C:membrane"/>
    <property type="evidence" value="ECO:0007669"/>
    <property type="project" value="UniProtKB-SubCell"/>
</dbReference>
<feature type="transmembrane region" description="Helical" evidence="7">
    <location>
        <begin position="337"/>
        <end position="360"/>
    </location>
</feature>
<dbReference type="PANTHER" id="PTHR17920">
    <property type="entry name" value="TRANSMEMBRANE AND COILED-COIL DOMAIN-CONTAINING PROTEIN 4 TMCO4"/>
    <property type="match status" value="1"/>
</dbReference>
<comment type="caution">
    <text evidence="8">The sequence shown here is derived from an EMBL/GenBank/DDBJ whole genome shotgun (WGS) entry which is preliminary data.</text>
</comment>
<name>A0AAN8PD79_PATCE</name>
<evidence type="ECO:0000256" key="1">
    <source>
        <dbReference type="ARBA" id="ARBA00004141"/>
    </source>
</evidence>
<evidence type="ECO:0000256" key="2">
    <source>
        <dbReference type="ARBA" id="ARBA00009824"/>
    </source>
</evidence>